<reference evidence="9" key="3">
    <citation type="submission" date="2020-05" db="EMBL/GenBank/DDBJ databases">
        <title>Electrophorus electricus (electric eel) genome, fEleEle1, primary haplotype.</title>
        <authorList>
            <person name="Myers G."/>
            <person name="Meyer A."/>
            <person name="Fedrigo O."/>
            <person name="Formenti G."/>
            <person name="Rhie A."/>
            <person name="Tracey A."/>
            <person name="Sims Y."/>
            <person name="Jarvis E.D."/>
        </authorList>
    </citation>
    <scope>NUCLEOTIDE SEQUENCE [LARGE SCALE GENOMIC DNA]</scope>
</reference>
<dbReference type="Proteomes" id="UP000314983">
    <property type="component" value="Chromosome 5"/>
</dbReference>
<dbReference type="OMA" id="FDHEWKL"/>
<feature type="region of interest" description="Disordered" evidence="6">
    <location>
        <begin position="341"/>
        <end position="365"/>
    </location>
</feature>
<feature type="region of interest" description="Disordered" evidence="6">
    <location>
        <begin position="423"/>
        <end position="454"/>
    </location>
</feature>
<feature type="compositionally biased region" description="Polar residues" evidence="6">
    <location>
        <begin position="344"/>
        <end position="365"/>
    </location>
</feature>
<feature type="compositionally biased region" description="Low complexity" evidence="6">
    <location>
        <begin position="850"/>
        <end position="864"/>
    </location>
</feature>
<feature type="compositionally biased region" description="Polar residues" evidence="6">
    <location>
        <begin position="756"/>
        <end position="769"/>
    </location>
</feature>
<dbReference type="GeneTree" id="ENSGT00900000141033"/>
<sequence length="1481" mass="161516">MESPPKLAGETLIVHHIPLVHCQVSGSRRHCGSGPFSCPENLGLSRTTSLPERDVVQREALVYSSLIQTSRSGGRGGGMVCNRPNSLRHNPFLLNTGEDEDYEDDEDEDGDNLNGYLEDSSFHLHGNSNSTSEDGADLAPFHLHEFDFTPGPFHLHESLEKPWCSASIQRGVSWSRGSTRGGVYDFSANLEDLDLQGLDSQHRHGSSGSTLSMDCGEQEWGEDDDEDEDQSMQGRGSSECCGSHCRSSQPFSEPFSEPFSDCTLGYASDSSCNSSDGVLVNFSAIYSKTNNGVPAKPPLNLNSSAHQSCTSSVSELIGIGGTEYSNGGGAFYLDLHTSPIEPPQHSSITKESADPTSSCQCPSQPQGGTVELDANCNSYHTHLGSERLLSSDASTTELTSCLQSQARLVVATQNYYKLVTCDLSSQSSPSPAGSSVTSCSDEHSKGSPTQPTEYFLFRHTKEEEEEEEEEVSSCCSDPNHVIEGQVYVNISPPVSARSVGGALGAGRLRSRSYERNLDKSPPPRLGSLERMLSCPVRLSEGADSGPLPPPRVTSFAEMARNKRRPGGSPSQRSALEVSSAHSSGEFSPIPEDLTQAQSLSLPPLTQRCSQGACETNSHRHRNAPLRDSLGGAGREAPDGLLHHSDVSHIRTQSGLSSSTDSSPVLVRYSKDQRPTTLPIQPFTFQHQFGKPQNKPLLPLLDEYISQMQARGGAAPACGQEDSEEDCRQPQATSNAPTTIRPSPLGSYSPVRLQGVPSWSGTCSTCSPTPDQAPAGPRPPRSVSCPITAGLLPQHSPTAATPHTGAHSKLGPLPPTPPPAPLTKKQTHHLSPQALRWREYRRKNPLGVERSSSSPSSSSSSSSNSVPATLTVRRPGPRLVRRNVFDFPPSNHTPSFSRLNGAKPIMSFHYSDFLPDYFSQTERPPEEFCLSPDATTEDSISIDLQQKRGLVKAINTAVDLIVAHFGTSRDPEVKAKLGNSSVSPNVGHLILKYLCPAVQEVLQDGLRAHVLDIIIGQRRNWPWSVVEASTQLGPSTRVLHSLFLKVSQYSELTNHSMRLNAFIFGLLNLRSLEFWFNHIYTHEDIIAAHYHPWGFLPLSQGACQPMFEELLLLLQPLSLLPFDLDLLFEPHQLQKGQEHMRRKKQLCSARQDLDQSARSTFQLMRSKGTLGVKDKSADRMKGVGEEDGERERKIERDGQREREKKRERDGDAARLRSKQSGWWFQLMQSSQVYIDNSTQGSKFVKWEKRKKGGTEGWRQNHPPPREGVVEGAEANHTTDEPPSEPSRVSKGKPSWMGSPPESVLSELKRSKEQQPDGQGPEEGAQTRTGAGADGVAHGLHWGRLFGAGNLGRTEKTDQKPGARSQKGRMPSGWLNLDRAMLDLVVQSVGAGKVVGKGAEPPKQTTHSPEAQQSPTHEVRALCHHIATETGHLSFHKGDVLQVLGRADSDWLLCALGDAQGLVPIIYVTLNGKERQGPHSENK</sequence>
<evidence type="ECO:0000256" key="5">
    <source>
        <dbReference type="PROSITE-ProRule" id="PRU00192"/>
    </source>
</evidence>
<dbReference type="SMART" id="SM00326">
    <property type="entry name" value="SH3"/>
    <property type="match status" value="1"/>
</dbReference>
<feature type="region of interest" description="Disordered" evidence="6">
    <location>
        <begin position="1170"/>
        <end position="1215"/>
    </location>
</feature>
<dbReference type="STRING" id="8005.ENSEEEP00000034335"/>
<feature type="compositionally biased region" description="Polar residues" evidence="6">
    <location>
        <begin position="606"/>
        <end position="615"/>
    </location>
</feature>
<feature type="compositionally biased region" description="Polar residues" evidence="6">
    <location>
        <begin position="729"/>
        <end position="740"/>
    </location>
</feature>
<dbReference type="InterPro" id="IPR036028">
    <property type="entry name" value="SH3-like_dom_sf"/>
</dbReference>
<evidence type="ECO:0000313" key="10">
    <source>
        <dbReference type="Proteomes" id="UP000314983"/>
    </source>
</evidence>
<organism evidence="9 10">
    <name type="scientific">Electrophorus electricus</name>
    <name type="common">Electric eel</name>
    <name type="synonym">Gymnotus electricus</name>
    <dbReference type="NCBI Taxonomy" id="8005"/>
    <lineage>
        <taxon>Eukaryota</taxon>
        <taxon>Metazoa</taxon>
        <taxon>Chordata</taxon>
        <taxon>Craniata</taxon>
        <taxon>Vertebrata</taxon>
        <taxon>Euteleostomi</taxon>
        <taxon>Actinopterygii</taxon>
        <taxon>Neopterygii</taxon>
        <taxon>Teleostei</taxon>
        <taxon>Ostariophysi</taxon>
        <taxon>Gymnotiformes</taxon>
        <taxon>Gymnotoidei</taxon>
        <taxon>Gymnotidae</taxon>
        <taxon>Electrophorus</taxon>
    </lineage>
</organism>
<dbReference type="InterPro" id="IPR037213">
    <property type="entry name" value="Run_dom_sf"/>
</dbReference>
<reference evidence="10" key="1">
    <citation type="journal article" date="2014" name="Science">
        <title>Nonhuman genetics. Genomic basis for the convergent evolution of electric organs.</title>
        <authorList>
            <person name="Gallant J.R."/>
            <person name="Traeger L.L."/>
            <person name="Volkening J.D."/>
            <person name="Moffett H."/>
            <person name="Chen P.H."/>
            <person name="Novina C.D."/>
            <person name="Phillips G.N.Jr."/>
            <person name="Anand R."/>
            <person name="Wells G.B."/>
            <person name="Pinch M."/>
            <person name="Guth R."/>
            <person name="Unguez G.A."/>
            <person name="Albert J.S."/>
            <person name="Zakon H.H."/>
            <person name="Samanta M.P."/>
            <person name="Sussman M.R."/>
        </authorList>
    </citation>
    <scope>NUCLEOTIDE SEQUENCE [LARGE SCALE GENOMIC DNA]</scope>
</reference>
<dbReference type="GO" id="GO:0031410">
    <property type="term" value="C:cytoplasmic vesicle"/>
    <property type="evidence" value="ECO:0007669"/>
    <property type="project" value="TreeGrafter"/>
</dbReference>
<keyword evidence="4" id="KW-0597">Phosphoprotein</keyword>
<evidence type="ECO:0000259" key="8">
    <source>
        <dbReference type="PROSITE" id="PS50826"/>
    </source>
</evidence>
<comment type="subcellular location">
    <subcellularLocation>
        <location evidence="1">Cytoplasm</location>
    </subcellularLocation>
</comment>
<dbReference type="Ensembl" id="ENSEEET00000034738.2">
    <property type="protein sequence ID" value="ENSEEEP00000034335.2"/>
    <property type="gene ID" value="ENSEEEG00000016333.2"/>
</dbReference>
<protein>
    <recommendedName>
        <fullName evidence="11">RUN and SH3 domain containing 2</fullName>
    </recommendedName>
</protein>
<feature type="region of interest" description="Disordered" evidence="6">
    <location>
        <begin position="90"/>
        <end position="133"/>
    </location>
</feature>
<dbReference type="SUPFAM" id="SSF50044">
    <property type="entry name" value="SH3-domain"/>
    <property type="match status" value="1"/>
</dbReference>
<dbReference type="Gene3D" id="1.20.58.900">
    <property type="match status" value="1"/>
</dbReference>
<dbReference type="FunFam" id="1.20.58.900:FF:000006">
    <property type="entry name" value="RUN and SH3 domain containing 1"/>
    <property type="match status" value="1"/>
</dbReference>
<reference evidence="9" key="4">
    <citation type="submission" date="2025-08" db="UniProtKB">
        <authorList>
            <consortium name="Ensembl"/>
        </authorList>
    </citation>
    <scope>IDENTIFICATION</scope>
</reference>
<dbReference type="InterPro" id="IPR004012">
    <property type="entry name" value="Run_dom"/>
</dbReference>
<dbReference type="InterPro" id="IPR047343">
    <property type="entry name" value="RUSC1_2"/>
</dbReference>
<dbReference type="Gene3D" id="2.30.30.40">
    <property type="entry name" value="SH3 Domains"/>
    <property type="match status" value="1"/>
</dbReference>
<feature type="region of interest" description="Disordered" evidence="6">
    <location>
        <begin position="711"/>
        <end position="876"/>
    </location>
</feature>
<feature type="region of interest" description="Disordered" evidence="6">
    <location>
        <begin position="560"/>
        <end position="590"/>
    </location>
</feature>
<evidence type="ECO:0000256" key="2">
    <source>
        <dbReference type="ARBA" id="ARBA00022443"/>
    </source>
</evidence>
<keyword evidence="2 5" id="KW-0728">SH3 domain</keyword>
<dbReference type="PROSITE" id="PS50826">
    <property type="entry name" value="RUN"/>
    <property type="match status" value="1"/>
</dbReference>
<feature type="compositionally biased region" description="Basic and acidic residues" evidence="6">
    <location>
        <begin position="1171"/>
        <end position="1213"/>
    </location>
</feature>
<name>A0A4W4GDC5_ELEEL</name>
<feature type="compositionally biased region" description="Acidic residues" evidence="6">
    <location>
        <begin position="97"/>
        <end position="111"/>
    </location>
</feature>
<dbReference type="CDD" id="cd17702">
    <property type="entry name" value="RUN_RUSC2"/>
    <property type="match status" value="1"/>
</dbReference>
<gene>
    <name evidence="9" type="primary">RUSC2</name>
</gene>
<evidence type="ECO:0000256" key="6">
    <source>
        <dbReference type="SAM" id="MobiDB-lite"/>
    </source>
</evidence>
<feature type="compositionally biased region" description="Pro residues" evidence="6">
    <location>
        <begin position="811"/>
        <end position="820"/>
    </location>
</feature>
<feature type="region of interest" description="Disordered" evidence="6">
    <location>
        <begin position="1247"/>
        <end position="1370"/>
    </location>
</feature>
<evidence type="ECO:0000256" key="4">
    <source>
        <dbReference type="ARBA" id="ARBA00022553"/>
    </source>
</evidence>
<reference evidence="10" key="2">
    <citation type="journal article" date="2017" name="Sci. Adv.">
        <title>A tail of two voltages: Proteomic comparison of the three electric organs of the electric eel.</title>
        <authorList>
            <person name="Traeger L.L."/>
            <person name="Sabat G."/>
            <person name="Barrett-Wilt G.A."/>
            <person name="Wells G.B."/>
            <person name="Sussman M.R."/>
        </authorList>
    </citation>
    <scope>NUCLEOTIDE SEQUENCE [LARGE SCALE GENOMIC DNA]</scope>
</reference>
<evidence type="ECO:0000313" key="9">
    <source>
        <dbReference type="Ensembl" id="ENSEEEP00000034335.2"/>
    </source>
</evidence>
<dbReference type="PROSITE" id="PS50002">
    <property type="entry name" value="SH3"/>
    <property type="match status" value="1"/>
</dbReference>
<feature type="region of interest" description="Disordered" evidence="6">
    <location>
        <begin position="606"/>
        <end position="640"/>
    </location>
</feature>
<dbReference type="Pfam" id="PF07653">
    <property type="entry name" value="SH3_2"/>
    <property type="match status" value="1"/>
</dbReference>
<keyword evidence="10" id="KW-1185">Reference proteome</keyword>
<evidence type="ECO:0000256" key="1">
    <source>
        <dbReference type="ARBA" id="ARBA00004496"/>
    </source>
</evidence>
<dbReference type="InterPro" id="IPR001452">
    <property type="entry name" value="SH3_domain"/>
</dbReference>
<evidence type="ECO:0008006" key="11">
    <source>
        <dbReference type="Google" id="ProtNLM"/>
    </source>
</evidence>
<reference evidence="9" key="5">
    <citation type="submission" date="2025-09" db="UniProtKB">
        <authorList>
            <consortium name="Ensembl"/>
        </authorList>
    </citation>
    <scope>IDENTIFICATION</scope>
</reference>
<dbReference type="PANTHER" id="PTHR15591:SF14">
    <property type="entry name" value="AP-4 COMPLEX ACCESSORY SUBUNIT RUSC2"/>
    <property type="match status" value="1"/>
</dbReference>
<dbReference type="SMART" id="SM00593">
    <property type="entry name" value="RUN"/>
    <property type="match status" value="1"/>
</dbReference>
<dbReference type="SUPFAM" id="SSF140741">
    <property type="entry name" value="RUN domain-like"/>
    <property type="match status" value="1"/>
</dbReference>
<evidence type="ECO:0000259" key="7">
    <source>
        <dbReference type="PROSITE" id="PS50002"/>
    </source>
</evidence>
<feature type="compositionally biased region" description="Low complexity" evidence="6">
    <location>
        <begin position="424"/>
        <end position="439"/>
    </location>
</feature>
<keyword evidence="3" id="KW-0963">Cytoplasm</keyword>
<feature type="domain" description="SH3" evidence="7">
    <location>
        <begin position="1412"/>
        <end position="1471"/>
    </location>
</feature>
<feature type="domain" description="RUN" evidence="8">
    <location>
        <begin position="984"/>
        <end position="1128"/>
    </location>
</feature>
<evidence type="ECO:0000256" key="3">
    <source>
        <dbReference type="ARBA" id="ARBA00022490"/>
    </source>
</evidence>
<proteinExistence type="predicted"/>
<dbReference type="InterPro" id="IPR047342">
    <property type="entry name" value="RUN_RUSC2"/>
</dbReference>
<dbReference type="Pfam" id="PF02759">
    <property type="entry name" value="RUN"/>
    <property type="match status" value="1"/>
</dbReference>
<feature type="compositionally biased region" description="Acidic residues" evidence="6">
    <location>
        <begin position="216"/>
        <end position="230"/>
    </location>
</feature>
<feature type="region of interest" description="Disordered" evidence="6">
    <location>
        <begin position="199"/>
        <end position="239"/>
    </location>
</feature>
<dbReference type="PANTHER" id="PTHR15591">
    <property type="entry name" value="RUN AND SH3 DOMAIN CONTAINING"/>
    <property type="match status" value="1"/>
</dbReference>
<accession>A0A4W4GDC5</accession>